<feature type="region of interest" description="Disordered" evidence="1">
    <location>
        <begin position="301"/>
        <end position="536"/>
    </location>
</feature>
<dbReference type="GO" id="GO:0006893">
    <property type="term" value="P:Golgi to plasma membrane transport"/>
    <property type="evidence" value="ECO:0007669"/>
    <property type="project" value="TreeGrafter"/>
</dbReference>
<proteinExistence type="predicted"/>
<protein>
    <recommendedName>
        <fullName evidence="2">BRCT domain-containing protein</fullName>
    </recommendedName>
</protein>
<dbReference type="AlphaFoldDB" id="A0AAW0YLG2"/>
<dbReference type="Gene3D" id="6.20.120.50">
    <property type="match status" value="1"/>
</dbReference>
<dbReference type="RefSeq" id="XP_066802477.1">
    <property type="nucleotide sequence ID" value="XM_066947098.1"/>
</dbReference>
<accession>A0AAW0YLG2</accession>
<dbReference type="GO" id="GO:0000747">
    <property type="term" value="P:conjugation with cellular fusion"/>
    <property type="evidence" value="ECO:0007669"/>
    <property type="project" value="TreeGrafter"/>
</dbReference>
<dbReference type="InterPro" id="IPR001357">
    <property type="entry name" value="BRCT_dom"/>
</dbReference>
<feature type="compositionally biased region" description="Polar residues" evidence="1">
    <location>
        <begin position="409"/>
        <end position="425"/>
    </location>
</feature>
<evidence type="ECO:0000313" key="3">
    <source>
        <dbReference type="EMBL" id="KAK8853291.1"/>
    </source>
</evidence>
<dbReference type="Pfam" id="PF16892">
    <property type="entry name" value="CHS5_N"/>
    <property type="match status" value="1"/>
</dbReference>
<dbReference type="SUPFAM" id="SSF52113">
    <property type="entry name" value="BRCT domain"/>
    <property type="match status" value="1"/>
</dbReference>
<dbReference type="PANTHER" id="PTHR47351:SF1">
    <property type="entry name" value="CHITIN BIOSYNTHESIS PROTEIN CHS5"/>
    <property type="match status" value="1"/>
</dbReference>
<comment type="caution">
    <text evidence="3">The sequence shown here is derived from an EMBL/GenBank/DDBJ whole genome shotgun (WGS) entry which is preliminary data.</text>
</comment>
<dbReference type="Proteomes" id="UP001388673">
    <property type="component" value="Unassembled WGS sequence"/>
</dbReference>
<evidence type="ECO:0000313" key="4">
    <source>
        <dbReference type="Proteomes" id="UP001388673"/>
    </source>
</evidence>
<dbReference type="Pfam" id="PF16893">
    <property type="entry name" value="fn3_2"/>
    <property type="match status" value="1"/>
</dbReference>
<dbReference type="PROSITE" id="PS50172">
    <property type="entry name" value="BRCT"/>
    <property type="match status" value="1"/>
</dbReference>
<dbReference type="Gene3D" id="3.40.50.10190">
    <property type="entry name" value="BRCT domain"/>
    <property type="match status" value="1"/>
</dbReference>
<name>A0AAW0YLG2_9TREE</name>
<feature type="domain" description="BRCT" evidence="2">
    <location>
        <begin position="201"/>
        <end position="302"/>
    </location>
</feature>
<dbReference type="GO" id="GO:0005802">
    <property type="term" value="C:trans-Golgi network"/>
    <property type="evidence" value="ECO:0007669"/>
    <property type="project" value="TreeGrafter"/>
</dbReference>
<sequence length="691" mass="73523">MSSPSSPAGPSHHVAQRGSIVKKPVNKMEKFTFTLGKLDAGMAILLGPNAHLLEFPSLLLPTPSPGAPPLGPGSILTITVSRDVSAELAAQESFRNLQQTILETLTVPPKIPVMKIRNVTQTSVCVDWEKIDVGSAGFRGLEMFRNGQRWGRVGGDFGLGRREKREWKTGGLQSGEEYTFQLILKTTAGTFPSNLIRVRTHTMDNLTGLLIHFGPIQPPALLDQLRGCLSQIGARESPTVALDTTHFVCTSPIVGGDESGRGGSVDREYQEAVKSNLPIVGPGWLLAVAGDRKLVPISNYSLPPMTSNNSVSSDPAPFRRPEPLKRSSLPFTSSAPTSPNREMHEEIRRSPSPETIARMSMTGGGSTVSRNGSMERRRSREMSLEVETRPRSPKPEADGKLDRGFRFPLSTSASNSPVGSPTKSIHSIPAPAVRSSSSNSHVPETTESLASRPTNTNPPFVETGVSPKSPAPGIVETPLHPASEPETIDEPMSTAVVTEEPSDGVERTEPISTGPPPITVETPPASASETTESPKASTIDEAVANFHSAVSETPARAPLPPAVKTADVEKPVAPEKEFESVATVDSEAAAPAIPADEEPTSVRVEDTAVPNPAVPVQIVVDHQEDVSVPVTPEPTEGRTEESTAAGTVSKSKKKKNKKKAKSQSQTNSGAQTPVEVEVNEDAGAMDEIDLN</sequence>
<evidence type="ECO:0000259" key="2">
    <source>
        <dbReference type="PROSITE" id="PS50172"/>
    </source>
</evidence>
<feature type="compositionally biased region" description="Basic and acidic residues" evidence="1">
    <location>
        <begin position="341"/>
        <end position="351"/>
    </location>
</feature>
<feature type="region of interest" description="Disordered" evidence="1">
    <location>
        <begin position="1"/>
        <end position="20"/>
    </location>
</feature>
<feature type="compositionally biased region" description="Polar residues" evidence="1">
    <location>
        <begin position="301"/>
        <end position="313"/>
    </location>
</feature>
<dbReference type="EMBL" id="JBCAWK010000007">
    <property type="protein sequence ID" value="KAK8853291.1"/>
    <property type="molecule type" value="Genomic_DNA"/>
</dbReference>
<feature type="compositionally biased region" description="Polar residues" evidence="1">
    <location>
        <begin position="434"/>
        <end position="458"/>
    </location>
</feature>
<feature type="compositionally biased region" description="Acidic residues" evidence="1">
    <location>
        <begin position="677"/>
        <end position="691"/>
    </location>
</feature>
<dbReference type="InterPro" id="IPR031669">
    <property type="entry name" value="Fn3_2"/>
</dbReference>
<keyword evidence="4" id="KW-1185">Reference proteome</keyword>
<dbReference type="InterPro" id="IPR036420">
    <property type="entry name" value="BRCT_dom_sf"/>
</dbReference>
<dbReference type="GO" id="GO:0046983">
    <property type="term" value="F:protein dimerization activity"/>
    <property type="evidence" value="ECO:0007669"/>
    <property type="project" value="InterPro"/>
</dbReference>
<dbReference type="Gene3D" id="2.60.40.10">
    <property type="entry name" value="Immunoglobulins"/>
    <property type="match status" value="1"/>
</dbReference>
<feature type="compositionally biased region" description="Basic and acidic residues" evidence="1">
    <location>
        <begin position="373"/>
        <end position="405"/>
    </location>
</feature>
<feature type="compositionally biased region" description="Basic and acidic residues" evidence="1">
    <location>
        <begin position="566"/>
        <end position="579"/>
    </location>
</feature>
<feature type="compositionally biased region" description="Low complexity" evidence="1">
    <location>
        <begin position="1"/>
        <end position="11"/>
    </location>
</feature>
<dbReference type="SMART" id="SM00292">
    <property type="entry name" value="BRCT"/>
    <property type="match status" value="1"/>
</dbReference>
<feature type="compositionally biased region" description="Polar residues" evidence="1">
    <location>
        <begin position="525"/>
        <end position="536"/>
    </location>
</feature>
<dbReference type="GO" id="GO:0034044">
    <property type="term" value="C:exomer complex"/>
    <property type="evidence" value="ECO:0007669"/>
    <property type="project" value="TreeGrafter"/>
</dbReference>
<dbReference type="InterPro" id="IPR013783">
    <property type="entry name" value="Ig-like_fold"/>
</dbReference>
<dbReference type="InterPro" id="IPR052827">
    <property type="entry name" value="CHS_Export/Cell_Fusion_Reg"/>
</dbReference>
<dbReference type="PANTHER" id="PTHR47351">
    <property type="entry name" value="CHITIN BIOSYNTHESIS PROTEIN CHS5"/>
    <property type="match status" value="1"/>
</dbReference>
<dbReference type="GeneID" id="92181253"/>
<dbReference type="KEGG" id="kne:92181253"/>
<evidence type="ECO:0000256" key="1">
    <source>
        <dbReference type="SAM" id="MobiDB-lite"/>
    </source>
</evidence>
<dbReference type="InterPro" id="IPR031673">
    <property type="entry name" value="Chs5_N"/>
</dbReference>
<feature type="region of interest" description="Disordered" evidence="1">
    <location>
        <begin position="551"/>
        <end position="691"/>
    </location>
</feature>
<feature type="compositionally biased region" description="Polar residues" evidence="1">
    <location>
        <begin position="329"/>
        <end position="340"/>
    </location>
</feature>
<organism evidence="3 4">
    <name type="scientific">Kwoniella newhampshirensis</name>
    <dbReference type="NCBI Taxonomy" id="1651941"/>
    <lineage>
        <taxon>Eukaryota</taxon>
        <taxon>Fungi</taxon>
        <taxon>Dikarya</taxon>
        <taxon>Basidiomycota</taxon>
        <taxon>Agaricomycotina</taxon>
        <taxon>Tremellomycetes</taxon>
        <taxon>Tremellales</taxon>
        <taxon>Cryptococcaceae</taxon>
        <taxon>Kwoniella</taxon>
    </lineage>
</organism>
<feature type="compositionally biased region" description="Basic residues" evidence="1">
    <location>
        <begin position="650"/>
        <end position="661"/>
    </location>
</feature>
<gene>
    <name evidence="3" type="ORF">IAR55_003995</name>
</gene>
<reference evidence="3 4" key="1">
    <citation type="journal article" date="2024" name="bioRxiv">
        <title>Comparative genomics of Cryptococcus and Kwoniella reveals pathogenesis evolution and contrasting karyotype dynamics via intercentromeric recombination or chromosome fusion.</title>
        <authorList>
            <person name="Coelho M.A."/>
            <person name="David-Palma M."/>
            <person name="Shea T."/>
            <person name="Bowers K."/>
            <person name="McGinley-Smith S."/>
            <person name="Mohammad A.W."/>
            <person name="Gnirke A."/>
            <person name="Yurkov A.M."/>
            <person name="Nowrousian M."/>
            <person name="Sun S."/>
            <person name="Cuomo C.A."/>
            <person name="Heitman J."/>
        </authorList>
    </citation>
    <scope>NUCLEOTIDE SEQUENCE [LARGE SCALE GENOMIC DNA]</scope>
    <source>
        <strain evidence="3 4">CBS 13917</strain>
    </source>
</reference>